<sequence>MTISLFSQSSTLYYACEWLVRIAMLLIVPSRRTPEATRSWLLLIFFLPIPGVLLYLAIGRPRFPAWRAQRFERAKAALAPAAARLQSVPTPCDAAVLAARLGGQPAVSGNGVELLTDYDRTIDRVVQDIDNARKHVRILVYIFADDATGRRVAAALARAVQRGAIVHVLMDPVGSHRWLKGSLTLLRGAGAHVREALPFHWLRGRTRRDMRNHRKLFLIDGEIGYAGSQNIVDKNFRPGVENRELVARVTGPVVAEMTATFLTDWFLETETMPESDIAVPPLAGTAEAQLLPSGANYPLEGFQTLLAWQLQRAVQRVIITSPYFIPDEPLLCAMRTAVMRGVEVDLIVSAVVDQPLVSLAQRSYYDDLLRSGINVHLFRQYLLHAKNVSIDGELGIVGSSNVDLRSFQLNEEVSLLLHDRASVGALEAIQTDYIAHSDRLSRESWQRRPLTRKLAENIARLLSPLL</sequence>
<accession>A0A0J7XYQ8</accession>
<dbReference type="EC" id="2.7.8.-" evidence="15"/>
<keyword evidence="5" id="KW-0444">Lipid biosynthesis</keyword>
<evidence type="ECO:0000256" key="15">
    <source>
        <dbReference type="NCBIfam" id="TIGR04265"/>
    </source>
</evidence>
<dbReference type="PATRIC" id="fig|1114963.3.peg.2016"/>
<dbReference type="Gene3D" id="3.30.870.10">
    <property type="entry name" value="Endonuclease Chain A"/>
    <property type="match status" value="2"/>
</dbReference>
<keyword evidence="7" id="KW-0808">Transferase</keyword>
<dbReference type="InterPro" id="IPR025202">
    <property type="entry name" value="PLD-like_dom"/>
</dbReference>
<evidence type="ECO:0000256" key="6">
    <source>
        <dbReference type="ARBA" id="ARBA00022525"/>
    </source>
</evidence>
<dbReference type="InterPro" id="IPR001736">
    <property type="entry name" value="PLipase_D/transphosphatidylase"/>
</dbReference>
<evidence type="ECO:0000256" key="13">
    <source>
        <dbReference type="ARBA" id="ARBA00023209"/>
    </source>
</evidence>
<dbReference type="EMBL" id="JACU01000004">
    <property type="protein sequence ID" value="KMS56413.1"/>
    <property type="molecule type" value="Genomic_DNA"/>
</dbReference>
<dbReference type="PANTHER" id="PTHR21248">
    <property type="entry name" value="CARDIOLIPIN SYNTHASE"/>
    <property type="match status" value="1"/>
</dbReference>
<dbReference type="Pfam" id="PF13091">
    <property type="entry name" value="PLDc_2"/>
    <property type="match status" value="2"/>
</dbReference>
<evidence type="ECO:0000256" key="12">
    <source>
        <dbReference type="ARBA" id="ARBA00023136"/>
    </source>
</evidence>
<evidence type="ECO:0000256" key="1">
    <source>
        <dbReference type="ARBA" id="ARBA00003145"/>
    </source>
</evidence>
<evidence type="ECO:0000256" key="14">
    <source>
        <dbReference type="ARBA" id="ARBA00023264"/>
    </source>
</evidence>
<evidence type="ECO:0000256" key="2">
    <source>
        <dbReference type="ARBA" id="ARBA00004613"/>
    </source>
</evidence>
<keyword evidence="14" id="KW-1208">Phospholipid metabolism</keyword>
<keyword evidence="19" id="KW-1185">Reference proteome</keyword>
<evidence type="ECO:0000256" key="4">
    <source>
        <dbReference type="ARBA" id="ARBA00022475"/>
    </source>
</evidence>
<comment type="caution">
    <text evidence="18">The sequence shown here is derived from an EMBL/GenBank/DDBJ whole genome shotgun (WGS) entry which is preliminary data.</text>
</comment>
<dbReference type="SUPFAM" id="SSF56024">
    <property type="entry name" value="Phospholipase D/nuclease"/>
    <property type="match status" value="2"/>
</dbReference>
<evidence type="ECO:0000256" key="16">
    <source>
        <dbReference type="SAM" id="Phobius"/>
    </source>
</evidence>
<feature type="domain" description="PLD phosphodiesterase" evidence="17">
    <location>
        <begin position="208"/>
        <end position="235"/>
    </location>
</feature>
<dbReference type="RefSeq" id="WP_059151268.1">
    <property type="nucleotide sequence ID" value="NZ_KQ130453.1"/>
</dbReference>
<gene>
    <name evidence="18" type="ORF">V474_15925</name>
</gene>
<evidence type="ECO:0000256" key="7">
    <source>
        <dbReference type="ARBA" id="ARBA00022679"/>
    </source>
</evidence>
<dbReference type="PANTHER" id="PTHR21248:SF22">
    <property type="entry name" value="PHOSPHOLIPASE D"/>
    <property type="match status" value="1"/>
</dbReference>
<keyword evidence="11" id="KW-0443">Lipid metabolism</keyword>
<dbReference type="CDD" id="cd09158">
    <property type="entry name" value="PLDc_EcCLS_like_2"/>
    <property type="match status" value="1"/>
</dbReference>
<evidence type="ECO:0000256" key="11">
    <source>
        <dbReference type="ARBA" id="ARBA00023098"/>
    </source>
</evidence>
<dbReference type="GO" id="GO:0005576">
    <property type="term" value="C:extracellular region"/>
    <property type="evidence" value="ECO:0007669"/>
    <property type="project" value="UniProtKB-SubCell"/>
</dbReference>
<dbReference type="NCBIfam" id="TIGR04265">
    <property type="entry name" value="bac_cardiolipin"/>
    <property type="match status" value="1"/>
</dbReference>
<keyword evidence="8 16" id="KW-0812">Transmembrane</keyword>
<keyword evidence="10 16" id="KW-1133">Transmembrane helix</keyword>
<keyword evidence="9" id="KW-0677">Repeat</keyword>
<dbReference type="GO" id="GO:0008808">
    <property type="term" value="F:cardiolipin synthase activity"/>
    <property type="evidence" value="ECO:0007669"/>
    <property type="project" value="UniProtKB-UniRule"/>
</dbReference>
<feature type="transmembrane region" description="Helical" evidence="16">
    <location>
        <begin position="40"/>
        <end position="58"/>
    </location>
</feature>
<dbReference type="Proteomes" id="UP000052268">
    <property type="component" value="Unassembled WGS sequence"/>
</dbReference>
<evidence type="ECO:0000259" key="17">
    <source>
        <dbReference type="PROSITE" id="PS50035"/>
    </source>
</evidence>
<comment type="subcellular location">
    <subcellularLocation>
        <location evidence="3">Cell membrane</location>
        <topology evidence="3">Multi-pass membrane protein</topology>
    </subcellularLocation>
    <subcellularLocation>
        <location evidence="2">Secreted</location>
    </subcellularLocation>
</comment>
<organism evidence="18 19">
    <name type="scientific">Novosphingobium barchaimii LL02</name>
    <dbReference type="NCBI Taxonomy" id="1114963"/>
    <lineage>
        <taxon>Bacteria</taxon>
        <taxon>Pseudomonadati</taxon>
        <taxon>Pseudomonadota</taxon>
        <taxon>Alphaproteobacteria</taxon>
        <taxon>Sphingomonadales</taxon>
        <taxon>Sphingomonadaceae</taxon>
        <taxon>Novosphingobium</taxon>
    </lineage>
</organism>
<keyword evidence="12 16" id="KW-0472">Membrane</keyword>
<evidence type="ECO:0000313" key="18">
    <source>
        <dbReference type="EMBL" id="KMS56413.1"/>
    </source>
</evidence>
<dbReference type="GO" id="GO:0005886">
    <property type="term" value="C:plasma membrane"/>
    <property type="evidence" value="ECO:0007669"/>
    <property type="project" value="UniProtKB-SubCell"/>
</dbReference>
<protein>
    <recommendedName>
        <fullName evidence="15">Cardiolipin synthase</fullName>
        <ecNumber evidence="15">2.7.8.-</ecNumber>
    </recommendedName>
</protein>
<comment type="function">
    <text evidence="1">Could be a virulence factor.</text>
</comment>
<evidence type="ECO:0000256" key="10">
    <source>
        <dbReference type="ARBA" id="ARBA00022989"/>
    </source>
</evidence>
<dbReference type="GO" id="GO:0032049">
    <property type="term" value="P:cardiolipin biosynthetic process"/>
    <property type="evidence" value="ECO:0007669"/>
    <property type="project" value="UniProtKB-UniRule"/>
</dbReference>
<dbReference type="AlphaFoldDB" id="A0A0J7XYQ8"/>
<dbReference type="InterPro" id="IPR022924">
    <property type="entry name" value="Cardiolipin_synthase"/>
</dbReference>
<dbReference type="PROSITE" id="PS50035">
    <property type="entry name" value="PLD"/>
    <property type="match status" value="2"/>
</dbReference>
<evidence type="ECO:0000313" key="19">
    <source>
        <dbReference type="Proteomes" id="UP000052268"/>
    </source>
</evidence>
<dbReference type="Pfam" id="PF13396">
    <property type="entry name" value="PLDc_N"/>
    <property type="match status" value="1"/>
</dbReference>
<name>A0A0J7XYQ8_9SPHN</name>
<evidence type="ECO:0000256" key="9">
    <source>
        <dbReference type="ARBA" id="ARBA00022737"/>
    </source>
</evidence>
<feature type="domain" description="PLD phosphodiesterase" evidence="17">
    <location>
        <begin position="379"/>
        <end position="406"/>
    </location>
</feature>
<evidence type="ECO:0000256" key="3">
    <source>
        <dbReference type="ARBA" id="ARBA00004651"/>
    </source>
</evidence>
<proteinExistence type="predicted"/>
<evidence type="ECO:0000256" key="8">
    <source>
        <dbReference type="ARBA" id="ARBA00022692"/>
    </source>
</evidence>
<evidence type="ECO:0000256" key="5">
    <source>
        <dbReference type="ARBA" id="ARBA00022516"/>
    </source>
</evidence>
<dbReference type="OrthoDB" id="9762009at2"/>
<keyword evidence="6" id="KW-0964">Secreted</keyword>
<keyword evidence="13" id="KW-0594">Phospholipid biosynthesis</keyword>
<dbReference type="InterPro" id="IPR027379">
    <property type="entry name" value="CLS_N"/>
</dbReference>
<reference evidence="18 19" key="1">
    <citation type="journal article" date="2015" name="G3 (Bethesda)">
        <title>Insights into Ongoing Evolution of the Hexachlorocyclohexane Catabolic Pathway from Comparative Genomics of Ten Sphingomonadaceae Strains.</title>
        <authorList>
            <person name="Pearce S.L."/>
            <person name="Oakeshott J.G."/>
            <person name="Pandey G."/>
        </authorList>
    </citation>
    <scope>NUCLEOTIDE SEQUENCE [LARGE SCALE GENOMIC DNA]</scope>
    <source>
        <strain evidence="18 19">LL02</strain>
    </source>
</reference>
<keyword evidence="4" id="KW-1003">Cell membrane</keyword>
<dbReference type="SMART" id="SM00155">
    <property type="entry name" value="PLDc"/>
    <property type="match status" value="2"/>
</dbReference>